<dbReference type="OrthoDB" id="5521887at2"/>
<evidence type="ECO:0000256" key="3">
    <source>
        <dbReference type="ARBA" id="ARBA00023125"/>
    </source>
</evidence>
<comment type="similarity">
    <text evidence="1">Belongs to the AfsR/DnrI/RedD regulatory family.</text>
</comment>
<dbReference type="SUPFAM" id="SSF48452">
    <property type="entry name" value="TPR-like"/>
    <property type="match status" value="1"/>
</dbReference>
<dbReference type="PRINTS" id="PR00364">
    <property type="entry name" value="DISEASERSIST"/>
</dbReference>
<dbReference type="AlphaFoldDB" id="A0A1I5VAI8"/>
<protein>
    <submittedName>
        <fullName evidence="8">DNA-binding transcriptional activator of the SARP family</fullName>
    </submittedName>
</protein>
<dbReference type="Gene3D" id="1.25.40.10">
    <property type="entry name" value="Tetratricopeptide repeat domain"/>
    <property type="match status" value="1"/>
</dbReference>
<dbReference type="InterPro" id="IPR027417">
    <property type="entry name" value="P-loop_NTPase"/>
</dbReference>
<dbReference type="SMART" id="SM00862">
    <property type="entry name" value="Trans_reg_C"/>
    <property type="match status" value="1"/>
</dbReference>
<dbReference type="PANTHER" id="PTHR35807:SF1">
    <property type="entry name" value="TRANSCRIPTIONAL REGULATOR REDD"/>
    <property type="match status" value="1"/>
</dbReference>
<reference evidence="9" key="1">
    <citation type="submission" date="2016-10" db="EMBL/GenBank/DDBJ databases">
        <authorList>
            <person name="Varghese N."/>
            <person name="Submissions S."/>
        </authorList>
    </citation>
    <scope>NUCLEOTIDE SEQUENCE [LARGE SCALE GENOMIC DNA]</scope>
    <source>
        <strain evidence="9">CGMCC 4.5579</strain>
    </source>
</reference>
<feature type="DNA-binding region" description="OmpR/PhoB-type" evidence="5">
    <location>
        <begin position="1"/>
        <end position="103"/>
    </location>
</feature>
<dbReference type="PANTHER" id="PTHR35807">
    <property type="entry name" value="TRANSCRIPTIONAL REGULATOR REDD-RELATED"/>
    <property type="match status" value="1"/>
</dbReference>
<dbReference type="SUPFAM" id="SSF52540">
    <property type="entry name" value="P-loop containing nucleoside triphosphate hydrolases"/>
    <property type="match status" value="1"/>
</dbReference>
<dbReference type="CDD" id="cd15831">
    <property type="entry name" value="BTAD"/>
    <property type="match status" value="1"/>
</dbReference>
<name>A0A1I5VAI8_9PSEU</name>
<evidence type="ECO:0000259" key="7">
    <source>
        <dbReference type="PROSITE" id="PS51755"/>
    </source>
</evidence>
<dbReference type="Gene3D" id="1.10.10.10">
    <property type="entry name" value="Winged helix-like DNA-binding domain superfamily/Winged helix DNA-binding domain"/>
    <property type="match status" value="1"/>
</dbReference>
<dbReference type="GO" id="GO:0000160">
    <property type="term" value="P:phosphorelay signal transduction system"/>
    <property type="evidence" value="ECO:0007669"/>
    <property type="project" value="InterPro"/>
</dbReference>
<dbReference type="InterPro" id="IPR001867">
    <property type="entry name" value="OmpR/PhoB-type_DNA-bd"/>
</dbReference>
<dbReference type="InterPro" id="IPR005158">
    <property type="entry name" value="BTAD"/>
</dbReference>
<dbReference type="PROSITE" id="PS51755">
    <property type="entry name" value="OMPR_PHOB"/>
    <property type="match status" value="1"/>
</dbReference>
<evidence type="ECO:0000313" key="9">
    <source>
        <dbReference type="Proteomes" id="UP000198727"/>
    </source>
</evidence>
<accession>A0A1I5VAI8</accession>
<dbReference type="InterPro" id="IPR036388">
    <property type="entry name" value="WH-like_DNA-bd_sf"/>
</dbReference>
<dbReference type="GO" id="GO:0003677">
    <property type="term" value="F:DNA binding"/>
    <property type="evidence" value="ECO:0007669"/>
    <property type="project" value="UniProtKB-UniRule"/>
</dbReference>
<feature type="domain" description="OmpR/PhoB-type" evidence="7">
    <location>
        <begin position="1"/>
        <end position="103"/>
    </location>
</feature>
<sequence length="629" mass="67842">MKVSVLGPLEVLRDGVVATPSAPKLRQVLSLLVMRANSVVRNEQIVEELWEDNPPVSVTTTLQTYIYQLRKLLKLRAPEPAGSDQAGRSTALHSFPSGYLLSLSPESLDARIFESLAQRGHAQLESGEVAQAADTLAKALTVWRGPALVDVDPGPLLQAEVLRLEEIRKSTLELRIDADLRLGRHHSLLGELTGLVAQQPTHEGFQAKLMLALYRAGRRSEALHAYQQARTVLADELGLDPSRDIQRLHRAVLASDRSLDLTPVGGSARVRSRPNVPTQLSPEGPALVGRDEEVAAAVSALSPGGQGRPIAVVIGPPGVGKLAFCRHVAHRLADAYPDGLLSARLLDARDEPAELGEVLGALLRRAGVPAGEIPGGTDERLHAYRGWTAQRKALIVLDDVVDDRQLLALLPAGPGCGVLAASRRRLSVPYPTTTVDLSPLTMADGVELLAQAIGAERVGRDVEAARGVVRICDGLPAALHAAASRLQLRPHWSIGRAAQWLNQEIGHCVSTGADPLTLRPSVERTYRMLPEHARAAFRALTATAAHHVTVGAAATSLDVDEYTAEALLEELAEVRLLEIEPVTGEPDRFRYWFLPRVRTVGHQLGVERHPPRQRSPLDEAALIGQPALS</sequence>
<dbReference type="Pfam" id="PF00486">
    <property type="entry name" value="Trans_reg_C"/>
    <property type="match status" value="1"/>
</dbReference>
<dbReference type="InterPro" id="IPR011990">
    <property type="entry name" value="TPR-like_helical_dom_sf"/>
</dbReference>
<proteinExistence type="inferred from homology"/>
<dbReference type="GO" id="GO:0006355">
    <property type="term" value="P:regulation of DNA-templated transcription"/>
    <property type="evidence" value="ECO:0007669"/>
    <property type="project" value="InterPro"/>
</dbReference>
<dbReference type="Pfam" id="PF03704">
    <property type="entry name" value="BTAD"/>
    <property type="match status" value="1"/>
</dbReference>
<keyword evidence="2" id="KW-0805">Transcription regulation</keyword>
<dbReference type="InterPro" id="IPR051677">
    <property type="entry name" value="AfsR-DnrI-RedD_regulator"/>
</dbReference>
<evidence type="ECO:0000256" key="5">
    <source>
        <dbReference type="PROSITE-ProRule" id="PRU01091"/>
    </source>
</evidence>
<dbReference type="SMART" id="SM01043">
    <property type="entry name" value="BTAD"/>
    <property type="match status" value="1"/>
</dbReference>
<keyword evidence="4" id="KW-0804">Transcription</keyword>
<gene>
    <name evidence="8" type="ORF">SAMN05421810_104289</name>
</gene>
<dbReference type="SUPFAM" id="SSF46894">
    <property type="entry name" value="C-terminal effector domain of the bipartite response regulators"/>
    <property type="match status" value="1"/>
</dbReference>
<evidence type="ECO:0000256" key="4">
    <source>
        <dbReference type="ARBA" id="ARBA00023163"/>
    </source>
</evidence>
<evidence type="ECO:0000256" key="2">
    <source>
        <dbReference type="ARBA" id="ARBA00023015"/>
    </source>
</evidence>
<evidence type="ECO:0000256" key="1">
    <source>
        <dbReference type="ARBA" id="ARBA00005820"/>
    </source>
</evidence>
<keyword evidence="3 5" id="KW-0238">DNA-binding</keyword>
<organism evidence="8 9">
    <name type="scientific">Amycolatopsis arida</name>
    <dbReference type="NCBI Taxonomy" id="587909"/>
    <lineage>
        <taxon>Bacteria</taxon>
        <taxon>Bacillati</taxon>
        <taxon>Actinomycetota</taxon>
        <taxon>Actinomycetes</taxon>
        <taxon>Pseudonocardiales</taxon>
        <taxon>Pseudonocardiaceae</taxon>
        <taxon>Amycolatopsis</taxon>
    </lineage>
</organism>
<dbReference type="EMBL" id="FOWW01000004">
    <property type="protein sequence ID" value="SFQ04401.1"/>
    <property type="molecule type" value="Genomic_DNA"/>
</dbReference>
<evidence type="ECO:0000313" key="8">
    <source>
        <dbReference type="EMBL" id="SFQ04401.1"/>
    </source>
</evidence>
<dbReference type="RefSeq" id="WP_092530666.1">
    <property type="nucleotide sequence ID" value="NZ_FOWW01000004.1"/>
</dbReference>
<dbReference type="Gene3D" id="3.40.50.300">
    <property type="entry name" value="P-loop containing nucleotide triphosphate hydrolases"/>
    <property type="match status" value="1"/>
</dbReference>
<feature type="region of interest" description="Disordered" evidence="6">
    <location>
        <begin position="265"/>
        <end position="284"/>
    </location>
</feature>
<dbReference type="Proteomes" id="UP000198727">
    <property type="component" value="Unassembled WGS sequence"/>
</dbReference>
<dbReference type="GO" id="GO:0043531">
    <property type="term" value="F:ADP binding"/>
    <property type="evidence" value="ECO:0007669"/>
    <property type="project" value="InterPro"/>
</dbReference>
<dbReference type="STRING" id="587909.SAMN05421810_104289"/>
<evidence type="ECO:0000256" key="6">
    <source>
        <dbReference type="SAM" id="MobiDB-lite"/>
    </source>
</evidence>
<keyword evidence="9" id="KW-1185">Reference proteome</keyword>
<dbReference type="InterPro" id="IPR016032">
    <property type="entry name" value="Sig_transdc_resp-reg_C-effctor"/>
</dbReference>